<feature type="domain" description="WH2" evidence="11">
    <location>
        <begin position="454"/>
        <end position="471"/>
    </location>
</feature>
<dbReference type="PANTHER" id="PTHR45691:SF6">
    <property type="entry name" value="PROTEIN DIAPHANOUS"/>
    <property type="match status" value="1"/>
</dbReference>
<dbReference type="FunFam" id="3.90.810.10:FF:000003">
    <property type="entry name" value="Neural Wiskott-Aldrich syndrome protein-like"/>
    <property type="match status" value="1"/>
</dbReference>
<gene>
    <name evidence="12" type="ORF">FF38_05240</name>
</gene>
<evidence type="ECO:0000259" key="10">
    <source>
        <dbReference type="PROSITE" id="PS50229"/>
    </source>
</evidence>
<feature type="compositionally biased region" description="Polar residues" evidence="8">
    <location>
        <begin position="431"/>
        <end position="445"/>
    </location>
</feature>
<feature type="domain" description="WH2" evidence="11">
    <location>
        <begin position="483"/>
        <end position="500"/>
    </location>
</feature>
<evidence type="ECO:0000256" key="6">
    <source>
        <dbReference type="ARBA" id="ARBA00023212"/>
    </source>
</evidence>
<evidence type="ECO:0000256" key="8">
    <source>
        <dbReference type="SAM" id="MobiDB-lite"/>
    </source>
</evidence>
<keyword evidence="6" id="KW-0206">Cytoskeleton</keyword>
<dbReference type="OMA" id="EYNQDRK"/>
<evidence type="ECO:0000256" key="5">
    <source>
        <dbReference type="ARBA" id="ARBA00022737"/>
    </source>
</evidence>
<dbReference type="PROSITE" id="PS50229">
    <property type="entry name" value="WH1"/>
    <property type="match status" value="1"/>
</dbReference>
<feature type="compositionally biased region" description="Low complexity" evidence="8">
    <location>
        <begin position="339"/>
        <end position="353"/>
    </location>
</feature>
<feature type="compositionally biased region" description="Basic residues" evidence="8">
    <location>
        <begin position="154"/>
        <end position="166"/>
    </location>
</feature>
<dbReference type="InterPro" id="IPR011026">
    <property type="entry name" value="WAS_C"/>
</dbReference>
<feature type="region of interest" description="Disordered" evidence="8">
    <location>
        <begin position="153"/>
        <end position="236"/>
    </location>
</feature>
<dbReference type="InterPro" id="IPR051412">
    <property type="entry name" value="Formin_Homology_Diaphanous_sf"/>
</dbReference>
<comment type="caution">
    <text evidence="12">The sequence shown here is derived from an EMBL/GenBank/DDBJ whole genome shotgun (WGS) entry which is preliminary data.</text>
</comment>
<dbReference type="SUPFAM" id="SSF47912">
    <property type="entry name" value="Wiscott-Aldrich syndrome protein, WASP, C-terminal domain"/>
    <property type="match status" value="1"/>
</dbReference>
<dbReference type="FunFam" id="2.30.29.30:FF:000130">
    <property type="entry name" value="neural Wiskott-Aldrich syndrome protein"/>
    <property type="match status" value="1"/>
</dbReference>
<evidence type="ECO:0000259" key="11">
    <source>
        <dbReference type="PROSITE" id="PS51082"/>
    </source>
</evidence>
<dbReference type="InterPro" id="IPR000095">
    <property type="entry name" value="CRIB_dom"/>
</dbReference>
<dbReference type="InterPro" id="IPR036936">
    <property type="entry name" value="CRIB_dom_sf"/>
</dbReference>
<dbReference type="InterPro" id="IPR000697">
    <property type="entry name" value="WH1/EVH1_dom"/>
</dbReference>
<dbReference type="InterPro" id="IPR003124">
    <property type="entry name" value="WH2_dom"/>
</dbReference>
<dbReference type="InterPro" id="IPR033927">
    <property type="entry name" value="WASPfam_EVH1"/>
</dbReference>
<evidence type="ECO:0000256" key="2">
    <source>
        <dbReference type="ARBA" id="ARBA00004245"/>
    </source>
</evidence>
<dbReference type="EMBL" id="JRES01000634">
    <property type="protein sequence ID" value="KNC29749.1"/>
    <property type="molecule type" value="Genomic_DNA"/>
</dbReference>
<dbReference type="OrthoDB" id="8963340at2759"/>
<dbReference type="Pfam" id="PF00568">
    <property type="entry name" value="WH1"/>
    <property type="match status" value="1"/>
</dbReference>
<dbReference type="CDD" id="cd00132">
    <property type="entry name" value="CRIB"/>
    <property type="match status" value="1"/>
</dbReference>
<sequence length="553" mass="60600">AQMSRNMRPPQEGGQSAPPTMRPKLNASSSLLTPDENEAVFRMLGRKCQTLNTAVVQIYKTEASAHSHWKKKYTGVVCFVKDSAIRSYFLRAYCLIKHELIWEHELYDEMKINKARPFLITFEGQDGHVGLNFVSEEECASFYSVVNSTIETRNRKKLEKRNKRKSQMAPSAPLAPLPKEPDYNSVQLRNNSKIGSVNFTPAAPMPQPQQAPPKKFLSSLSSSNNKNKKSKVNKCDIGAPTNFRHVSHVGWDADKGFDLTGNENDEVLSQFFQKAGVSKHQLNDRDTRAFIYDFIQSNNVLGTVKQESVEQPLKTTSPPPPRVTPQVPTRHQHHHHAQNGNSSSNTTITTQRSAPPPPPPARQPPPPVPTTVPGLSRAPAPPTRPPPINAAPPPPPAPIMTAPPPPPPPPAAGVPPPPPPPPPMAGPSDIPSITTTYAATETKAPSSLPPVPDSRNEFLESIRKGVQLKKVDTSALSTGSGDSRSELMSEIRMGIELRPANQRELSTNRASDEISGTDALADALRRALQDRVRVLQSSDDESESSGNDDEWED</sequence>
<feature type="domain" description="CRIB" evidence="9">
    <location>
        <begin position="237"/>
        <end position="250"/>
    </location>
</feature>
<dbReference type="GO" id="GO:0030041">
    <property type="term" value="P:actin filament polymerization"/>
    <property type="evidence" value="ECO:0007669"/>
    <property type="project" value="TreeGrafter"/>
</dbReference>
<dbReference type="Pfam" id="PF02205">
    <property type="entry name" value="WH2"/>
    <property type="match status" value="2"/>
</dbReference>
<feature type="region of interest" description="Disordered" evidence="8">
    <location>
        <begin position="307"/>
        <end position="460"/>
    </location>
</feature>
<feature type="compositionally biased region" description="Low complexity" evidence="8">
    <location>
        <begin position="212"/>
        <end position="225"/>
    </location>
</feature>
<feature type="non-terminal residue" evidence="12">
    <location>
        <position position="1"/>
    </location>
</feature>
<dbReference type="Gene3D" id="6.10.280.150">
    <property type="match status" value="1"/>
</dbReference>
<dbReference type="InterPro" id="IPR011993">
    <property type="entry name" value="PH-like_dom_sf"/>
</dbReference>
<dbReference type="AlphaFoldDB" id="A0A0L0CE33"/>
<evidence type="ECO:0000313" key="13">
    <source>
        <dbReference type="Proteomes" id="UP000037069"/>
    </source>
</evidence>
<accession>A0A0L0CE33</accession>
<dbReference type="GO" id="GO:0005884">
    <property type="term" value="C:actin filament"/>
    <property type="evidence" value="ECO:0007669"/>
    <property type="project" value="TreeGrafter"/>
</dbReference>
<dbReference type="PANTHER" id="PTHR45691">
    <property type="entry name" value="PROTEIN DIAPHANOUS"/>
    <property type="match status" value="1"/>
</dbReference>
<dbReference type="SMART" id="SM00461">
    <property type="entry name" value="WH1"/>
    <property type="match status" value="1"/>
</dbReference>
<name>A0A0L0CE33_LUCCU</name>
<evidence type="ECO:0000256" key="7">
    <source>
        <dbReference type="ARBA" id="ARBA00023242"/>
    </source>
</evidence>
<protein>
    <recommendedName>
        <fullName evidence="14">Wiskott-Aldrich syndrome protein</fullName>
    </recommendedName>
</protein>
<evidence type="ECO:0000313" key="12">
    <source>
        <dbReference type="EMBL" id="KNC29749.1"/>
    </source>
</evidence>
<dbReference type="PROSITE" id="PS51082">
    <property type="entry name" value="WH2"/>
    <property type="match status" value="2"/>
</dbReference>
<dbReference type="SMART" id="SM00285">
    <property type="entry name" value="PBD"/>
    <property type="match status" value="1"/>
</dbReference>
<dbReference type="STRING" id="7375.A0A0L0CE33"/>
<reference evidence="12 13" key="1">
    <citation type="journal article" date="2015" name="Nat. Commun.">
        <title>Lucilia cuprina genome unlocks parasitic fly biology to underpin future interventions.</title>
        <authorList>
            <person name="Anstead C.A."/>
            <person name="Korhonen P.K."/>
            <person name="Young N.D."/>
            <person name="Hall R.S."/>
            <person name="Jex A.R."/>
            <person name="Murali S.C."/>
            <person name="Hughes D.S."/>
            <person name="Lee S.F."/>
            <person name="Perry T."/>
            <person name="Stroehlein A.J."/>
            <person name="Ansell B.R."/>
            <person name="Breugelmans B."/>
            <person name="Hofmann A."/>
            <person name="Qu J."/>
            <person name="Dugan S."/>
            <person name="Lee S.L."/>
            <person name="Chao H."/>
            <person name="Dinh H."/>
            <person name="Han Y."/>
            <person name="Doddapaneni H.V."/>
            <person name="Worley K.C."/>
            <person name="Muzny D.M."/>
            <person name="Ioannidis P."/>
            <person name="Waterhouse R.M."/>
            <person name="Zdobnov E.M."/>
            <person name="James P.J."/>
            <person name="Bagnall N.H."/>
            <person name="Kotze A.C."/>
            <person name="Gibbs R.A."/>
            <person name="Richards S."/>
            <person name="Batterham P."/>
            <person name="Gasser R.B."/>
        </authorList>
    </citation>
    <scope>NUCLEOTIDE SEQUENCE [LARGE SCALE GENOMIC DNA]</scope>
    <source>
        <strain evidence="12 13">LS</strain>
        <tissue evidence="12">Full body</tissue>
    </source>
</reference>
<dbReference type="GO" id="GO:0003779">
    <property type="term" value="F:actin binding"/>
    <property type="evidence" value="ECO:0007669"/>
    <property type="project" value="InterPro"/>
</dbReference>
<evidence type="ECO:0000256" key="1">
    <source>
        <dbReference type="ARBA" id="ARBA00004123"/>
    </source>
</evidence>
<dbReference type="PROSITE" id="PS50108">
    <property type="entry name" value="CRIB"/>
    <property type="match status" value="1"/>
</dbReference>
<evidence type="ECO:0000256" key="3">
    <source>
        <dbReference type="ARBA" id="ARBA00022490"/>
    </source>
</evidence>
<evidence type="ECO:0000259" key="9">
    <source>
        <dbReference type="PROSITE" id="PS50108"/>
    </source>
</evidence>
<feature type="compositionally biased region" description="Pro residues" evidence="8">
    <location>
        <begin position="379"/>
        <end position="425"/>
    </location>
</feature>
<organism evidence="12 13">
    <name type="scientific">Lucilia cuprina</name>
    <name type="common">Green bottle fly</name>
    <name type="synonym">Australian sheep blowfly</name>
    <dbReference type="NCBI Taxonomy" id="7375"/>
    <lineage>
        <taxon>Eukaryota</taxon>
        <taxon>Metazoa</taxon>
        <taxon>Ecdysozoa</taxon>
        <taxon>Arthropoda</taxon>
        <taxon>Hexapoda</taxon>
        <taxon>Insecta</taxon>
        <taxon>Pterygota</taxon>
        <taxon>Neoptera</taxon>
        <taxon>Endopterygota</taxon>
        <taxon>Diptera</taxon>
        <taxon>Brachycera</taxon>
        <taxon>Muscomorpha</taxon>
        <taxon>Oestroidea</taxon>
        <taxon>Calliphoridae</taxon>
        <taxon>Luciliinae</taxon>
        <taxon>Lucilia</taxon>
    </lineage>
</organism>
<dbReference type="GO" id="GO:0005634">
    <property type="term" value="C:nucleus"/>
    <property type="evidence" value="ECO:0007669"/>
    <property type="project" value="UniProtKB-SubCell"/>
</dbReference>
<dbReference type="Proteomes" id="UP000037069">
    <property type="component" value="Unassembled WGS sequence"/>
</dbReference>
<dbReference type="Pfam" id="PF00786">
    <property type="entry name" value="PBD"/>
    <property type="match status" value="1"/>
</dbReference>
<feature type="region of interest" description="Disordered" evidence="8">
    <location>
        <begin position="1"/>
        <end position="29"/>
    </location>
</feature>
<keyword evidence="7" id="KW-0539">Nucleus</keyword>
<feature type="region of interest" description="Disordered" evidence="8">
    <location>
        <begin position="533"/>
        <end position="553"/>
    </location>
</feature>
<dbReference type="SUPFAM" id="SSF50729">
    <property type="entry name" value="PH domain-like"/>
    <property type="match status" value="1"/>
</dbReference>
<proteinExistence type="predicted"/>
<dbReference type="SMART" id="SM00246">
    <property type="entry name" value="WH2"/>
    <property type="match status" value="2"/>
</dbReference>
<evidence type="ECO:0008006" key="14">
    <source>
        <dbReference type="Google" id="ProtNLM"/>
    </source>
</evidence>
<keyword evidence="3" id="KW-0963">Cytoplasm</keyword>
<feature type="compositionally biased region" description="Acidic residues" evidence="8">
    <location>
        <begin position="538"/>
        <end position="553"/>
    </location>
</feature>
<dbReference type="Gene3D" id="2.30.29.30">
    <property type="entry name" value="Pleckstrin-homology domain (PH domain)/Phosphotyrosine-binding domain (PTB)"/>
    <property type="match status" value="1"/>
</dbReference>
<feature type="compositionally biased region" description="Pro residues" evidence="8">
    <location>
        <begin position="354"/>
        <end position="370"/>
    </location>
</feature>
<comment type="subcellular location">
    <subcellularLocation>
        <location evidence="2">Cytoplasm</location>
        <location evidence="2">Cytoskeleton</location>
    </subcellularLocation>
    <subcellularLocation>
        <location evidence="1">Nucleus</location>
    </subcellularLocation>
</comment>
<keyword evidence="13" id="KW-1185">Reference proteome</keyword>
<dbReference type="CDD" id="cd01205">
    <property type="entry name" value="EVH1_WASP-like"/>
    <property type="match status" value="1"/>
</dbReference>
<feature type="domain" description="WH1" evidence="10">
    <location>
        <begin position="44"/>
        <end position="153"/>
    </location>
</feature>
<evidence type="ECO:0000256" key="4">
    <source>
        <dbReference type="ARBA" id="ARBA00022553"/>
    </source>
</evidence>
<feature type="compositionally biased region" description="Polar residues" evidence="8">
    <location>
        <begin position="184"/>
        <end position="199"/>
    </location>
</feature>
<keyword evidence="4" id="KW-0597">Phosphoprotein</keyword>
<dbReference type="Gene3D" id="3.90.810.10">
    <property type="entry name" value="CRIB domain"/>
    <property type="match status" value="1"/>
</dbReference>
<keyword evidence="5" id="KW-0677">Repeat</keyword>